<dbReference type="Pfam" id="PF02383">
    <property type="entry name" value="Syja_N"/>
    <property type="match status" value="1"/>
</dbReference>
<evidence type="ECO:0000313" key="9">
    <source>
        <dbReference type="Proteomes" id="UP001055712"/>
    </source>
</evidence>
<dbReference type="InterPro" id="IPR002013">
    <property type="entry name" value="SAC_dom"/>
</dbReference>
<feature type="region of interest" description="Disordered" evidence="6">
    <location>
        <begin position="1247"/>
        <end position="1281"/>
    </location>
</feature>
<dbReference type="InterPro" id="IPR043573">
    <property type="entry name" value="Fig4-like"/>
</dbReference>
<dbReference type="GO" id="GO:0043813">
    <property type="term" value="F:phosphatidylinositol-3,5-bisphosphate 5-phosphatase activity"/>
    <property type="evidence" value="ECO:0007669"/>
    <property type="project" value="InterPro"/>
</dbReference>
<dbReference type="GO" id="GO:0046856">
    <property type="term" value="P:phosphatidylinositol dephosphorylation"/>
    <property type="evidence" value="ECO:0007669"/>
    <property type="project" value="InterPro"/>
</dbReference>
<feature type="region of interest" description="Disordered" evidence="6">
    <location>
        <begin position="704"/>
        <end position="725"/>
    </location>
</feature>
<accession>A0A9D4TSH5</accession>
<dbReference type="PANTHER" id="PTHR45738">
    <property type="entry name" value="POLYPHOSPHOINOSITIDE PHOSPHATASE"/>
    <property type="match status" value="1"/>
</dbReference>
<feature type="region of interest" description="Disordered" evidence="6">
    <location>
        <begin position="1070"/>
        <end position="1090"/>
    </location>
</feature>
<dbReference type="PROSITE" id="PS50275">
    <property type="entry name" value="SAC"/>
    <property type="match status" value="1"/>
</dbReference>
<feature type="region of interest" description="Disordered" evidence="6">
    <location>
        <begin position="967"/>
        <end position="990"/>
    </location>
</feature>
<comment type="subcellular location">
    <subcellularLocation>
        <location evidence="1">Vacuole membrane</location>
        <topology evidence="1">Peripheral membrane protein</topology>
    </subcellularLocation>
</comment>
<proteinExistence type="predicted"/>
<keyword evidence="2" id="KW-0378">Hydrolase</keyword>
<name>A0A9D4TSH5_CHLVU</name>
<dbReference type="EMBL" id="SIDB01000004">
    <property type="protein sequence ID" value="KAI3433604.1"/>
    <property type="molecule type" value="Genomic_DNA"/>
</dbReference>
<reference evidence="8" key="2">
    <citation type="submission" date="2020-11" db="EMBL/GenBank/DDBJ databases">
        <authorList>
            <person name="Cecchin M."/>
            <person name="Marcolungo L."/>
            <person name="Rossato M."/>
            <person name="Girolomoni L."/>
            <person name="Cosentino E."/>
            <person name="Cuine S."/>
            <person name="Li-Beisson Y."/>
            <person name="Delledonne M."/>
            <person name="Ballottari M."/>
        </authorList>
    </citation>
    <scope>NUCLEOTIDE SEQUENCE</scope>
    <source>
        <strain evidence="8">211/11P</strain>
        <tissue evidence="8">Whole cell</tissue>
    </source>
</reference>
<dbReference type="GO" id="GO:0005774">
    <property type="term" value="C:vacuolar membrane"/>
    <property type="evidence" value="ECO:0007669"/>
    <property type="project" value="UniProtKB-SubCell"/>
</dbReference>
<feature type="compositionally biased region" description="Basic and acidic residues" evidence="6">
    <location>
        <begin position="715"/>
        <end position="725"/>
    </location>
</feature>
<comment type="subunit">
    <text evidence="5">Component of the PI(3,5)P2 regulatory complex at least composed of ATG18, SAC/FIG4, FAB1 and VAC14.</text>
</comment>
<organism evidence="8 9">
    <name type="scientific">Chlorella vulgaris</name>
    <name type="common">Green alga</name>
    <dbReference type="NCBI Taxonomy" id="3077"/>
    <lineage>
        <taxon>Eukaryota</taxon>
        <taxon>Viridiplantae</taxon>
        <taxon>Chlorophyta</taxon>
        <taxon>core chlorophytes</taxon>
        <taxon>Trebouxiophyceae</taxon>
        <taxon>Chlorellales</taxon>
        <taxon>Chlorellaceae</taxon>
        <taxon>Chlorella clade</taxon>
        <taxon>Chlorella</taxon>
    </lineage>
</organism>
<comment type="caution">
    <text evidence="8">The sequence shown here is derived from an EMBL/GenBank/DDBJ whole genome shotgun (WGS) entry which is preliminary data.</text>
</comment>
<feature type="region of interest" description="Disordered" evidence="6">
    <location>
        <begin position="1106"/>
        <end position="1152"/>
    </location>
</feature>
<dbReference type="Proteomes" id="UP001055712">
    <property type="component" value="Unassembled WGS sequence"/>
</dbReference>
<feature type="compositionally biased region" description="Pro residues" evidence="6">
    <location>
        <begin position="1272"/>
        <end position="1281"/>
    </location>
</feature>
<comment type="catalytic activity">
    <reaction evidence="4">
        <text>a 1,2-diacyl-sn-glycero-3-phospho-(1D-myo-inositol-3,5-bisphosphate) + H2O = a 1,2-diacyl-sn-glycero-3-phospho-(1D-myo-inositol-3-phosphate) + phosphate</text>
        <dbReference type="Rhea" id="RHEA:32955"/>
        <dbReference type="ChEBI" id="CHEBI:15377"/>
        <dbReference type="ChEBI" id="CHEBI:43474"/>
        <dbReference type="ChEBI" id="CHEBI:57923"/>
        <dbReference type="ChEBI" id="CHEBI:58088"/>
    </reaction>
</comment>
<dbReference type="PANTHER" id="PTHR45738:SF5">
    <property type="entry name" value="POLYPHOSPHOINOSITIDE PHOSPHATASE"/>
    <property type="match status" value="1"/>
</dbReference>
<evidence type="ECO:0000256" key="6">
    <source>
        <dbReference type="SAM" id="MobiDB-lite"/>
    </source>
</evidence>
<evidence type="ECO:0000313" key="8">
    <source>
        <dbReference type="EMBL" id="KAI3433604.1"/>
    </source>
</evidence>
<evidence type="ECO:0000256" key="3">
    <source>
        <dbReference type="ARBA" id="ARBA00023136"/>
    </source>
</evidence>
<evidence type="ECO:0000259" key="7">
    <source>
        <dbReference type="PROSITE" id="PS50275"/>
    </source>
</evidence>
<feature type="compositionally biased region" description="Low complexity" evidence="6">
    <location>
        <begin position="1070"/>
        <end position="1083"/>
    </location>
</feature>
<reference evidence="8" key="1">
    <citation type="journal article" date="2019" name="Plant J.">
        <title>Chlorella vulgaris genome assembly and annotation reveals the molecular basis for metabolic acclimation to high light conditions.</title>
        <authorList>
            <person name="Cecchin M."/>
            <person name="Marcolungo L."/>
            <person name="Rossato M."/>
            <person name="Girolomoni L."/>
            <person name="Cosentino E."/>
            <person name="Cuine S."/>
            <person name="Li-Beisson Y."/>
            <person name="Delledonne M."/>
            <person name="Ballottari M."/>
        </authorList>
    </citation>
    <scope>NUCLEOTIDE SEQUENCE</scope>
    <source>
        <strain evidence="8">211/11P</strain>
    </source>
</reference>
<evidence type="ECO:0000256" key="1">
    <source>
        <dbReference type="ARBA" id="ARBA00004148"/>
    </source>
</evidence>
<feature type="compositionally biased region" description="Low complexity" evidence="6">
    <location>
        <begin position="1140"/>
        <end position="1151"/>
    </location>
</feature>
<keyword evidence="3" id="KW-0472">Membrane</keyword>
<feature type="compositionally biased region" description="Gly residues" evidence="6">
    <location>
        <begin position="976"/>
        <end position="986"/>
    </location>
</feature>
<evidence type="ECO:0000256" key="2">
    <source>
        <dbReference type="ARBA" id="ARBA00022801"/>
    </source>
</evidence>
<sequence>MKGRLVQFTVMQQYFPHRRTAPATWLGSCSAAAVFDRPALTGALLPWGVRAGALRLRAAHLETNAQEVAVAAASMLLTLYQTAQRLYVVRHAIDHDGKDEYRVLKLDRSTAALDVCEDPTPYTKPQIQRLLAAINAGNQQHGGLQQVCEACAVVGVVQLLEGPYLLLITRKRYLGAICGHKVYGIEATSLVPVMSPAAHRTHFGSQHGSVAEQRYRKLLAGVQLTKDFFFSFSWPIHQTVQRTFAQPPGEAWADDAFDTKFVWNEYLTRPLREALGNSRFVVPLAHGCFQQRPLALLGRTLLLTLVARRSRQFAGTRYLKRGVTGQGYCANDVEVEQVLEAGMDWKSGLPLISSVVQVRGSIPLHWAQQPDSSIMKPEILLHRYDPLYTSTRRHFDQLREQYGEPVCVLDLVKRVERRPRESVLGREYATAVRFLNQRLEPGQQRIQYQAFDLSHRARIAKTHLLSDLQRLQEPVLQATGIFVSVDGGSGSGSSTAGSSGAPGVAVGGPGCGGAAPQRVQSGVLRTNCIDSIDRTNVGQFTYGMLALGRQLQALGIAESAWLDPASSLARHLLDAYEAMGHTLALQYGGSEAHSAFFQRQRGDWEAATQSRDLLTSVRRFYSNTYTDAEKQDACNLFLGVFQPVPGKPAIWELGGDTYLHLGFGRALGRASGLGSRSNSFSAAAGHAGQARGSDVLASFPPPHAATLARLGSPPSEHEAEAEVEAEHAAGLLESPSSASLVSISSDGSFAPTLSALVEGAARQVPPLRGAGSQELSPAAAAAASEPSTPRGGASSIAAASQAVSSPPSPPLLARLPASRRSSLLSSTRGVAKLESLGKLLSRQPVAHVRLAAAPPAAATRGALGWLSPGKTSAQAAAEAAGSKRLKPEAASAAAAAAATVAAAGVEAARPGVAIPLGGLQRSNSDPSMASSLGPLPLPATALRPGAGMARGRRVTFDGATILGQSPARASLARHNSGGGGGGGSGGLVRHRTAPSATLADLADSAGSGGMLLGRSSSAPCQQLLVMEAPVDLAAGGGGGGAAGGMRRPVSYHSLAGLNLEGAAAAEESIKPQAAGAAQQAPVPTAKPPRRLSFPSFARLRAFGRKSPDGCSHATLDPCQPDTTTSQHHPNRSLLGPRPTPGGSSSRSAGAPEPLSMSAVVYGAEAVRRGVDTLGVVPAAVASCWLTGADPLAAMLEEQQRLRQQVARQQEALATPLQLHEERALLEQYAALMRPSWAFGMAAFTQGAKQATSKEGPAGPPAPPRSSQGGMAPPAPQPGLAF</sequence>
<gene>
    <name evidence="8" type="ORF">D9Q98_003413</name>
</gene>
<keyword evidence="9" id="KW-1185">Reference proteome</keyword>
<evidence type="ECO:0000256" key="5">
    <source>
        <dbReference type="ARBA" id="ARBA00023464"/>
    </source>
</evidence>
<evidence type="ECO:0000256" key="4">
    <source>
        <dbReference type="ARBA" id="ARBA00023337"/>
    </source>
</evidence>
<feature type="domain" description="SAC" evidence="7">
    <location>
        <begin position="219"/>
        <end position="589"/>
    </location>
</feature>
<protein>
    <recommendedName>
        <fullName evidence="7">SAC domain-containing protein</fullName>
    </recommendedName>
</protein>
<feature type="region of interest" description="Disordered" evidence="6">
    <location>
        <begin position="767"/>
        <end position="814"/>
    </location>
</feature>
<dbReference type="OrthoDB" id="405996at2759"/>
<feature type="compositionally biased region" description="Low complexity" evidence="6">
    <location>
        <begin position="793"/>
        <end position="814"/>
    </location>
</feature>